<feature type="disulfide bond" evidence="6">
    <location>
        <begin position="915"/>
        <end position="958"/>
    </location>
</feature>
<feature type="repeat" description="LDL-receptor class B" evidence="7">
    <location>
        <begin position="530"/>
        <end position="573"/>
    </location>
</feature>
<evidence type="ECO:0000313" key="11">
    <source>
        <dbReference type="EMBL" id="CAG2237548.1"/>
    </source>
</evidence>
<dbReference type="InterPro" id="IPR036772">
    <property type="entry name" value="SRCR-like_dom_sf"/>
</dbReference>
<dbReference type="PANTHER" id="PTHR19331:SF465">
    <property type="entry name" value="EGG PEPTIDE SPERACT RECEPTOR"/>
    <property type="match status" value="1"/>
</dbReference>
<keyword evidence="8" id="KW-0472">Membrane</keyword>
<dbReference type="Proteomes" id="UP000683360">
    <property type="component" value="Unassembled WGS sequence"/>
</dbReference>
<dbReference type="InterPro" id="IPR000436">
    <property type="entry name" value="Sushi_SCR_CCP_dom"/>
</dbReference>
<gene>
    <name evidence="11" type="ORF">MEDL_49993</name>
</gene>
<feature type="domain" description="Sushi" evidence="10">
    <location>
        <begin position="573"/>
        <end position="645"/>
    </location>
</feature>
<dbReference type="InterPro" id="IPR035976">
    <property type="entry name" value="Sushi/SCR/CCP_sf"/>
</dbReference>
<dbReference type="Gene3D" id="2.120.10.30">
    <property type="entry name" value="TolB, C-terminal domain"/>
    <property type="match status" value="1"/>
</dbReference>
<protein>
    <submittedName>
        <fullName evidence="11">DMBT1</fullName>
    </submittedName>
</protein>
<dbReference type="InterPro" id="IPR001190">
    <property type="entry name" value="SRCR"/>
</dbReference>
<dbReference type="PROSITE" id="PS51120">
    <property type="entry name" value="LDLRB"/>
    <property type="match status" value="1"/>
</dbReference>
<evidence type="ECO:0000256" key="4">
    <source>
        <dbReference type="ARBA" id="ARBA00023180"/>
    </source>
</evidence>
<dbReference type="Gene3D" id="3.10.250.10">
    <property type="entry name" value="SRCR-like domain"/>
    <property type="match status" value="4"/>
</dbReference>
<reference evidence="11" key="1">
    <citation type="submission" date="2021-03" db="EMBL/GenBank/DDBJ databases">
        <authorList>
            <person name="Bekaert M."/>
        </authorList>
    </citation>
    <scope>NUCLEOTIDE SEQUENCE</scope>
</reference>
<dbReference type="OrthoDB" id="6156774at2759"/>
<dbReference type="CDD" id="cd00033">
    <property type="entry name" value="CCP"/>
    <property type="match status" value="2"/>
</dbReference>
<dbReference type="PROSITE" id="PS50923">
    <property type="entry name" value="SUSHI"/>
    <property type="match status" value="2"/>
</dbReference>
<comment type="caution">
    <text evidence="5">Lacks conserved residue(s) required for the propagation of feature annotation.</text>
</comment>
<dbReference type="AlphaFoldDB" id="A0A8S3U250"/>
<evidence type="ECO:0000256" key="3">
    <source>
        <dbReference type="ARBA" id="ARBA00023157"/>
    </source>
</evidence>
<evidence type="ECO:0000256" key="7">
    <source>
        <dbReference type="PROSITE-ProRule" id="PRU00461"/>
    </source>
</evidence>
<feature type="domain" description="SRCR" evidence="9">
    <location>
        <begin position="490"/>
        <end position="528"/>
    </location>
</feature>
<dbReference type="SMART" id="SM00202">
    <property type="entry name" value="SR"/>
    <property type="match status" value="5"/>
</dbReference>
<feature type="disulfide bond" evidence="5">
    <location>
        <begin position="105"/>
        <end position="115"/>
    </location>
</feature>
<dbReference type="FunFam" id="3.10.250.10:FF:000006">
    <property type="entry name" value="neurotrypsin isoform X2"/>
    <property type="match status" value="2"/>
</dbReference>
<keyword evidence="2" id="KW-0677">Repeat</keyword>
<feature type="domain" description="SRCR" evidence="9">
    <location>
        <begin position="35"/>
        <end position="136"/>
    </location>
</feature>
<dbReference type="SMART" id="SM00032">
    <property type="entry name" value="CCP"/>
    <property type="match status" value="2"/>
</dbReference>
<keyword evidence="12" id="KW-1185">Reference proteome</keyword>
<dbReference type="Gene3D" id="2.10.70.10">
    <property type="entry name" value="Complement Module, domain 1"/>
    <property type="match status" value="2"/>
</dbReference>
<feature type="disulfide bond" evidence="5">
    <location>
        <begin position="325"/>
        <end position="335"/>
    </location>
</feature>
<dbReference type="PROSITE" id="PS00420">
    <property type="entry name" value="SRCR_1"/>
    <property type="match status" value="1"/>
</dbReference>
<evidence type="ECO:0000256" key="8">
    <source>
        <dbReference type="SAM" id="Phobius"/>
    </source>
</evidence>
<dbReference type="InterPro" id="IPR011042">
    <property type="entry name" value="6-blade_b-propeller_TolB-like"/>
</dbReference>
<dbReference type="Pfam" id="PF00530">
    <property type="entry name" value="SRCR"/>
    <property type="match status" value="4"/>
</dbReference>
<keyword evidence="1" id="KW-0732">Signal</keyword>
<dbReference type="EMBL" id="CAJPWZ010002390">
    <property type="protein sequence ID" value="CAG2237548.1"/>
    <property type="molecule type" value="Genomic_DNA"/>
</dbReference>
<dbReference type="FunFam" id="3.10.250.10:FF:000001">
    <property type="entry name" value="Lysyl oxidase 4 isoform X1"/>
    <property type="match status" value="1"/>
</dbReference>
<name>A0A8S3U250_MYTED</name>
<comment type="caution">
    <text evidence="11">The sequence shown here is derived from an EMBL/GenBank/DDBJ whole genome shotgun (WGS) entry which is preliminary data.</text>
</comment>
<feature type="disulfide bond" evidence="5">
    <location>
        <begin position="431"/>
        <end position="441"/>
    </location>
</feature>
<feature type="domain" description="Sushi" evidence="10">
    <location>
        <begin position="913"/>
        <end position="977"/>
    </location>
</feature>
<keyword evidence="8" id="KW-1133">Transmembrane helix</keyword>
<evidence type="ECO:0000259" key="10">
    <source>
        <dbReference type="PROSITE" id="PS50923"/>
    </source>
</evidence>
<keyword evidence="6" id="KW-0768">Sushi</keyword>
<evidence type="ECO:0000256" key="2">
    <source>
        <dbReference type="ARBA" id="ARBA00022737"/>
    </source>
</evidence>
<proteinExistence type="predicted"/>
<accession>A0A8S3U250</accession>
<dbReference type="Pfam" id="PF00058">
    <property type="entry name" value="Ldl_recept_b"/>
    <property type="match status" value="1"/>
</dbReference>
<feature type="transmembrane region" description="Helical" evidence="8">
    <location>
        <begin position="1011"/>
        <end position="1033"/>
    </location>
</feature>
<evidence type="ECO:0000313" key="12">
    <source>
        <dbReference type="Proteomes" id="UP000683360"/>
    </source>
</evidence>
<feature type="domain" description="SRCR" evidence="9">
    <location>
        <begin position="144"/>
        <end position="245"/>
    </location>
</feature>
<feature type="domain" description="SRCR" evidence="9">
    <location>
        <begin position="254"/>
        <end position="356"/>
    </location>
</feature>
<feature type="domain" description="SRCR" evidence="9">
    <location>
        <begin position="360"/>
        <end position="462"/>
    </location>
</feature>
<dbReference type="FunFam" id="3.10.250.10:FF:000011">
    <property type="entry name" value="Scavenger receptor class A member 5"/>
    <property type="match status" value="1"/>
</dbReference>
<dbReference type="Pfam" id="PF00084">
    <property type="entry name" value="Sushi"/>
    <property type="match status" value="2"/>
</dbReference>
<evidence type="ECO:0000256" key="5">
    <source>
        <dbReference type="PROSITE-ProRule" id="PRU00196"/>
    </source>
</evidence>
<keyword evidence="8" id="KW-0812">Transmembrane</keyword>
<dbReference type="SUPFAM" id="SSF57535">
    <property type="entry name" value="Complement control module/SCR domain"/>
    <property type="match status" value="2"/>
</dbReference>
<organism evidence="11 12">
    <name type="scientific">Mytilus edulis</name>
    <name type="common">Blue mussel</name>
    <dbReference type="NCBI Taxonomy" id="6550"/>
    <lineage>
        <taxon>Eukaryota</taxon>
        <taxon>Metazoa</taxon>
        <taxon>Spiralia</taxon>
        <taxon>Lophotrochozoa</taxon>
        <taxon>Mollusca</taxon>
        <taxon>Bivalvia</taxon>
        <taxon>Autobranchia</taxon>
        <taxon>Pteriomorphia</taxon>
        <taxon>Mytilida</taxon>
        <taxon>Mytiloidea</taxon>
        <taxon>Mytilidae</taxon>
        <taxon>Mytilinae</taxon>
        <taxon>Mytilus</taxon>
    </lineage>
</organism>
<evidence type="ECO:0000256" key="1">
    <source>
        <dbReference type="ARBA" id="ARBA00022729"/>
    </source>
</evidence>
<keyword evidence="4" id="KW-0325">Glycoprotein</keyword>
<keyword evidence="3 5" id="KW-1015">Disulfide bond</keyword>
<dbReference type="SUPFAM" id="SSF56487">
    <property type="entry name" value="SRCR-like"/>
    <property type="match status" value="5"/>
</dbReference>
<dbReference type="PRINTS" id="PR00258">
    <property type="entry name" value="SPERACTRCPTR"/>
</dbReference>
<sequence>MRQLFVWVSGHRGWGKSNCDHTEDGSVVCVGEPQLRLANGPNRFQGRVEINVGGRWGTVCDDKFDQNAASVVCRSLNLPSMIGVPVSNSYYGNGTGSIWIDDIDCNGTETNLGQCQRKPWGQNDCDHTEDASVICIGTIQNVTVRLANGGSSMEGRVEVNFGGQWGTVCDDAWTNSNAAVVCRMLGFSTDGATAVLRAKYGQGSGKIIMDNVVCVGTETNLGQCTFNGFGNNNCGHNEDAGVRCQPRRTATSPVRLVGGNTRYEGRVEVYHNSQWGTVCDDGANYHIAQVVCKQIFGYTRPTVAVKSRSYFGAGRGQIWLDDVKCSGNESSLDGCAARPWGQSNCGHDEDLGVISQTYPLRLISPDHSPNKGRVEILVNNTWGTVCDDMFDAKAASIVCAMAGYSRTGAVVKSGSVYGQGSGPILLDDVKCEGTESTIFQCSSKPIGSNNCRHREDVGVQCQIGVQSLTTRRPGQITGAAPTPNPSQVYVRLVNGQDSFSGRVEVYAFGFWGTICDDQWNAHAAGVVCGIVMYWTDWGSSPKIEKANYDGSNRQILVNSSLGWPNGLALDTTKSCPSFTLPANAMVNPTNCSTGPSPPGSNCTVVCRTGYQLYGQPRVTCASNGQWSGNVAYYFYTQAPLLSCPLDVSAVASQGSLINHSFVCLQIPRYPGSIVELSSRHTQAPLLSCPLDVSAVASQGSLINHRLQTDVSSSYTQAPLLSCPLESSFRDHSLTIPLFVYRYPGSIVELSSRHTQAPLLTSQGFLCLLLDTINSQGSSLTICLFTDTQAPLLSCPLDVSAVASQGSLINHLFLFTDTQAPLLSCPLDVSAVASQGSLINHFRFTDPGSIVEDVSAVASQGSLYTQAPAPLLAPLLSLDVSAVAIRDPLTICLFTDTHSSPLDSDQFTDTQAILKCPQLKAPSNGIIATPLCPNYYGAQCQVGCLQGYQLIGGSGAVVCQTDATNNAFWSPNNLQCQANGNGYPVVSGRPPLNPGKQQAASPTTNNLNAGGITAGVVAGAVVIVLIIVAAIIFLKRM</sequence>
<evidence type="ECO:0000256" key="6">
    <source>
        <dbReference type="PROSITE-ProRule" id="PRU00302"/>
    </source>
</evidence>
<feature type="disulfide bond" evidence="5">
    <location>
        <begin position="214"/>
        <end position="224"/>
    </location>
</feature>
<dbReference type="InterPro" id="IPR000033">
    <property type="entry name" value="LDLR_classB_rpt"/>
</dbReference>
<dbReference type="PANTHER" id="PTHR19331">
    <property type="entry name" value="SCAVENGER RECEPTOR DOMAIN-CONTAINING"/>
    <property type="match status" value="1"/>
</dbReference>
<dbReference type="PROSITE" id="PS50287">
    <property type="entry name" value="SRCR_2"/>
    <property type="match status" value="5"/>
</dbReference>
<dbReference type="GO" id="GO:0016020">
    <property type="term" value="C:membrane"/>
    <property type="evidence" value="ECO:0007669"/>
    <property type="project" value="InterPro"/>
</dbReference>
<evidence type="ECO:0000259" key="9">
    <source>
        <dbReference type="PROSITE" id="PS50287"/>
    </source>
</evidence>